<evidence type="ECO:0000313" key="3">
    <source>
        <dbReference type="Proteomes" id="UP001177003"/>
    </source>
</evidence>
<accession>A0AA35XZQ4</accession>
<feature type="region of interest" description="Disordered" evidence="1">
    <location>
        <begin position="14"/>
        <end position="34"/>
    </location>
</feature>
<protein>
    <submittedName>
        <fullName evidence="2">Uncharacterized protein</fullName>
    </submittedName>
</protein>
<reference evidence="2" key="1">
    <citation type="submission" date="2023-04" db="EMBL/GenBank/DDBJ databases">
        <authorList>
            <person name="Vijverberg K."/>
            <person name="Xiong W."/>
            <person name="Schranz E."/>
        </authorList>
    </citation>
    <scope>NUCLEOTIDE SEQUENCE</scope>
</reference>
<proteinExistence type="predicted"/>
<organism evidence="2 3">
    <name type="scientific">Lactuca saligna</name>
    <name type="common">Willowleaf lettuce</name>
    <dbReference type="NCBI Taxonomy" id="75948"/>
    <lineage>
        <taxon>Eukaryota</taxon>
        <taxon>Viridiplantae</taxon>
        <taxon>Streptophyta</taxon>
        <taxon>Embryophyta</taxon>
        <taxon>Tracheophyta</taxon>
        <taxon>Spermatophyta</taxon>
        <taxon>Magnoliopsida</taxon>
        <taxon>eudicotyledons</taxon>
        <taxon>Gunneridae</taxon>
        <taxon>Pentapetalae</taxon>
        <taxon>asterids</taxon>
        <taxon>campanulids</taxon>
        <taxon>Asterales</taxon>
        <taxon>Asteraceae</taxon>
        <taxon>Cichorioideae</taxon>
        <taxon>Cichorieae</taxon>
        <taxon>Lactucinae</taxon>
        <taxon>Lactuca</taxon>
    </lineage>
</organism>
<dbReference type="AlphaFoldDB" id="A0AA35XZQ4"/>
<name>A0AA35XZQ4_LACSI</name>
<sequence length="248" mass="28890">MSYQALEFLKLQEHPRIGPKPTNKDHKHESQKNKVKVKSLYLQSLKNLKKKMDLDVLFASLHQERVSLFISFTKSRKQLQDQATKLINMEGKLRSRNEEMKAGQDDLIHELRCSNMGETLKIISLGSNNHHVMTSFMQRCGVHPNKRPLHVMSHHGCLFAPSLLPPPPFEQSNLLFSFTTNMVFERLKVSLKIRFRSLKIWKPNDDSYNKIEKSDSMRVEIRSRKARKLIEETLRVADSPKCTKAYSF</sequence>
<dbReference type="PANTHER" id="PTHR34563:SF13">
    <property type="match status" value="1"/>
</dbReference>
<dbReference type="EMBL" id="OX465086">
    <property type="protein sequence ID" value="CAI9261269.1"/>
    <property type="molecule type" value="Genomic_DNA"/>
</dbReference>
<evidence type="ECO:0000256" key="1">
    <source>
        <dbReference type="SAM" id="MobiDB-lite"/>
    </source>
</evidence>
<gene>
    <name evidence="2" type="ORF">LSALG_LOCUS2059</name>
</gene>
<feature type="compositionally biased region" description="Basic and acidic residues" evidence="1">
    <location>
        <begin position="14"/>
        <end position="32"/>
    </location>
</feature>
<keyword evidence="3" id="KW-1185">Reference proteome</keyword>
<evidence type="ECO:0000313" key="2">
    <source>
        <dbReference type="EMBL" id="CAI9261269.1"/>
    </source>
</evidence>
<dbReference type="PANTHER" id="PTHR34563">
    <property type="entry name" value="BNACNNG33880D PROTEIN"/>
    <property type="match status" value="1"/>
</dbReference>
<dbReference type="Proteomes" id="UP001177003">
    <property type="component" value="Chromosome 0"/>
</dbReference>